<feature type="compositionally biased region" description="Basic and acidic residues" evidence="1">
    <location>
        <begin position="325"/>
        <end position="337"/>
    </location>
</feature>
<sequence length="1022" mass="113887">MDPASWSEPKISLMFAAAKRFVAVKERAHLKKEKIAFIKNVLDKKGFSHSVEEVEKAYHFQLEARIKILKAKRGYSSPSKKGTDNKESPEGQKPVSNHADSVNSVQKIQDKCQAEASHESNEKQLEQNKAKKIPTTLRVENEIHSNKIDNGITLVNITGTTSRSKKQVSQKDADQNQNEMNSSPSKKDENLTVNSIEENTVNQITHVKPKQKPESNLPKQSVCRADNSSITSTDKPVVSPKKTNNVETDQNSKTTNEESPTELRLTRKRKLTKEAEANNNITLHLNQETNGGSEIKRSKHKRIIYDINHSKDTLLNGPVQIGDSNNKKEPRTKKPTEVDTTDGTIGRNKIKDKNTSNNSKEMKSTLKDTNEVKVNKCVSDSNISSNTSKPVLKSDCNEAVDISNENTVKSLREECYETEIGECLTRDSTDRDKIVVTSKSVKQSSHSKGKKTANTSSKTAIEPKIKESVENKINECKDDSNQTSVTFKSVKQSDHLRGGKAVGTLNKSMVESLPEVTIETKINECVEDGTKTSVALKSVQKSNRLRERKSVDTLNKTTIESLVEKTIVNKINACVENTDQNSVTSKSIKQSDRLRGRKSVATKTIAEEIIETKINECVEDANKKSVSSKLVNESDRERGIKLVDTPLNKTTVESLAGKTIETKINECVEDTNKKSVSSKLVNESDRGRGIKVVDTPLNKPTGESLVDETFETKINECVADTNQKSYTSKSVKQSHRLGDRKSVDTLNQPTVETLAEETFDAGNKLVNTPDINSIQTLSVKTNETNINECVSNCNNTSVISNLAKPSDLAKSGKSVDNSKPDKCKRFKNCLCNERTCVCESNLFRSTSPLHLRSARNHCVDDMVTPVGHQSQTKSTAARAPKSSLTNGHTDAMVTDPVAPCKKPSAIPGMAYGSVKTNPMISSVTNKNENDQTNATDRPKVKKHITEQRRKYIRARNSKAQFFRRRKRAAERKKQMPWYPQMDYRNRKTVGARCLTYIPYHQDIYHYGNPNMLPPPALKRVSD</sequence>
<feature type="compositionally biased region" description="Polar residues" evidence="1">
    <location>
        <begin position="191"/>
        <end position="205"/>
    </location>
</feature>
<feature type="region of interest" description="Disordered" evidence="1">
    <location>
        <begin position="315"/>
        <end position="366"/>
    </location>
</feature>
<feature type="region of interest" description="Disordered" evidence="1">
    <location>
        <begin position="866"/>
        <end position="899"/>
    </location>
</feature>
<feature type="compositionally biased region" description="Basic and acidic residues" evidence="1">
    <location>
        <begin position="349"/>
        <end position="366"/>
    </location>
</feature>
<feature type="compositionally biased region" description="Polar residues" evidence="1">
    <location>
        <begin position="94"/>
        <end position="107"/>
    </location>
</feature>
<reference evidence="2" key="1">
    <citation type="submission" date="2015-11" db="EMBL/GenBank/DDBJ databases">
        <title>De novo transcriptome assembly of four potential Pierce s Disease insect vectors from Arizona vineyards.</title>
        <authorList>
            <person name="Tassone E.E."/>
        </authorList>
    </citation>
    <scope>NUCLEOTIDE SEQUENCE</scope>
</reference>
<feature type="region of interest" description="Disordered" evidence="1">
    <location>
        <begin position="73"/>
        <end position="137"/>
    </location>
</feature>
<dbReference type="EMBL" id="GEBQ01025134">
    <property type="protein sequence ID" value="JAT14843.1"/>
    <property type="molecule type" value="Transcribed_RNA"/>
</dbReference>
<name>A0A1B6KTT3_9HEMI</name>
<proteinExistence type="predicted"/>
<feature type="compositionally biased region" description="Polar residues" evidence="1">
    <location>
        <begin position="241"/>
        <end position="258"/>
    </location>
</feature>
<feature type="region of interest" description="Disordered" evidence="1">
    <location>
        <begin position="161"/>
        <end position="275"/>
    </location>
</feature>
<feature type="compositionally biased region" description="Basic and acidic residues" evidence="1">
    <location>
        <begin position="81"/>
        <end position="90"/>
    </location>
</feature>
<organism evidence="2">
    <name type="scientific">Graphocephala atropunctata</name>
    <dbReference type="NCBI Taxonomy" id="36148"/>
    <lineage>
        <taxon>Eukaryota</taxon>
        <taxon>Metazoa</taxon>
        <taxon>Ecdysozoa</taxon>
        <taxon>Arthropoda</taxon>
        <taxon>Hexapoda</taxon>
        <taxon>Insecta</taxon>
        <taxon>Pterygota</taxon>
        <taxon>Neoptera</taxon>
        <taxon>Paraneoptera</taxon>
        <taxon>Hemiptera</taxon>
        <taxon>Auchenorrhyncha</taxon>
        <taxon>Membracoidea</taxon>
        <taxon>Cicadellidae</taxon>
        <taxon>Cicadellinae</taxon>
        <taxon>Cicadellini</taxon>
        <taxon>Graphocephala</taxon>
    </lineage>
</organism>
<accession>A0A1B6KTT3</accession>
<dbReference type="AlphaFoldDB" id="A0A1B6KTT3"/>
<protein>
    <submittedName>
        <fullName evidence="2">Uncharacterized protein</fullName>
    </submittedName>
</protein>
<gene>
    <name evidence="2" type="ORF">g.16845</name>
</gene>
<feature type="non-terminal residue" evidence="2">
    <location>
        <position position="1022"/>
    </location>
</feature>
<feature type="region of interest" description="Disordered" evidence="1">
    <location>
        <begin position="437"/>
        <end position="460"/>
    </location>
</feature>
<feature type="compositionally biased region" description="Polar residues" evidence="1">
    <location>
        <begin position="175"/>
        <end position="184"/>
    </location>
</feature>
<evidence type="ECO:0000313" key="2">
    <source>
        <dbReference type="EMBL" id="JAT14843.1"/>
    </source>
</evidence>
<feature type="compositionally biased region" description="Basic and acidic residues" evidence="1">
    <location>
        <begin position="108"/>
        <end position="129"/>
    </location>
</feature>
<evidence type="ECO:0000256" key="1">
    <source>
        <dbReference type="SAM" id="MobiDB-lite"/>
    </source>
</evidence>